<accession>A0ABW5L1H9</accession>
<reference evidence="4" key="1">
    <citation type="journal article" date="2019" name="Int. J. Syst. Evol. Microbiol.">
        <title>The Global Catalogue of Microorganisms (GCM) 10K type strain sequencing project: providing services to taxonomists for standard genome sequencing and annotation.</title>
        <authorList>
            <consortium name="The Broad Institute Genomics Platform"/>
            <consortium name="The Broad Institute Genome Sequencing Center for Infectious Disease"/>
            <person name="Wu L."/>
            <person name="Ma J."/>
        </authorList>
    </citation>
    <scope>NUCLEOTIDE SEQUENCE [LARGE SCALE GENOMIC DNA]</scope>
    <source>
        <strain evidence="4">KCTC 52298</strain>
    </source>
</reference>
<dbReference type="EMBL" id="JBHULD010000009">
    <property type="protein sequence ID" value="MFD2554433.1"/>
    <property type="molecule type" value="Genomic_DNA"/>
</dbReference>
<feature type="compositionally biased region" description="Basic and acidic residues" evidence="1">
    <location>
        <begin position="32"/>
        <end position="75"/>
    </location>
</feature>
<evidence type="ECO:0000256" key="1">
    <source>
        <dbReference type="SAM" id="MobiDB-lite"/>
    </source>
</evidence>
<evidence type="ECO:0000313" key="3">
    <source>
        <dbReference type="EMBL" id="MFD2554433.1"/>
    </source>
</evidence>
<dbReference type="RefSeq" id="WP_210355001.1">
    <property type="nucleotide sequence ID" value="NZ_JAEQMU010000003.1"/>
</dbReference>
<name>A0ABW5L1H9_9SPHI</name>
<evidence type="ECO:0000313" key="4">
    <source>
        <dbReference type="Proteomes" id="UP001597440"/>
    </source>
</evidence>
<keyword evidence="2" id="KW-0732">Signal</keyword>
<comment type="caution">
    <text evidence="3">The sequence shown here is derived from an EMBL/GenBank/DDBJ whole genome shotgun (WGS) entry which is preliminary data.</text>
</comment>
<organism evidence="3 4">
    <name type="scientific">Sphingobacterium tabacisoli</name>
    <dbReference type="NCBI Taxonomy" id="2044855"/>
    <lineage>
        <taxon>Bacteria</taxon>
        <taxon>Pseudomonadati</taxon>
        <taxon>Bacteroidota</taxon>
        <taxon>Sphingobacteriia</taxon>
        <taxon>Sphingobacteriales</taxon>
        <taxon>Sphingobacteriaceae</taxon>
        <taxon>Sphingobacterium</taxon>
    </lineage>
</organism>
<evidence type="ECO:0008006" key="5">
    <source>
        <dbReference type="Google" id="ProtNLM"/>
    </source>
</evidence>
<proteinExistence type="predicted"/>
<evidence type="ECO:0000256" key="2">
    <source>
        <dbReference type="SAM" id="SignalP"/>
    </source>
</evidence>
<dbReference type="Proteomes" id="UP001597440">
    <property type="component" value="Unassembled WGS sequence"/>
</dbReference>
<sequence>MKTLNSIQKLAALAAVVATLGLGSAQAQTAKTVEKPARKTEVKAPGEQQTKKTENKAKEANASVTKKESQPKETAKSTGTKAVKDVKKEEAVKADQKTKTEKKVNKTTNPSVKATGQDKLTGEKHNGHPVYEGPKGGKYYINENGNKTYIK</sequence>
<protein>
    <recommendedName>
        <fullName evidence="5">PBCV-specific basic adaptor domain-containing protein</fullName>
    </recommendedName>
</protein>
<gene>
    <name evidence="3" type="ORF">ACFSQW_08520</name>
</gene>
<feature type="chain" id="PRO_5045261877" description="PBCV-specific basic adaptor domain-containing protein" evidence="2">
    <location>
        <begin position="28"/>
        <end position="151"/>
    </location>
</feature>
<feature type="signal peptide" evidence="2">
    <location>
        <begin position="1"/>
        <end position="27"/>
    </location>
</feature>
<feature type="compositionally biased region" description="Basic and acidic residues" evidence="1">
    <location>
        <begin position="82"/>
        <end position="104"/>
    </location>
</feature>
<keyword evidence="4" id="KW-1185">Reference proteome</keyword>
<feature type="region of interest" description="Disordered" evidence="1">
    <location>
        <begin position="24"/>
        <end position="151"/>
    </location>
</feature>